<dbReference type="Proteomes" id="UP001189429">
    <property type="component" value="Unassembled WGS sequence"/>
</dbReference>
<proteinExistence type="predicted"/>
<feature type="region of interest" description="Disordered" evidence="1">
    <location>
        <begin position="158"/>
        <end position="177"/>
    </location>
</feature>
<sequence length="382" mass="39834">MHGGRAAACLLPLLLATGAAGDETCGAGECGADEAALLARKADVHKHGQGANATGTICDATDVPGPMAKGCSWMKTPPGHDCAQATEGACMRRDYNLYSNGCPICQPSPCTKRYCFHIVDLPGNSCQLMYNSGDDRQQQTPSATDCRNANQAICPRLLPLGRPGAPGPPRPVGPWRGRELRPRARAGGGARAECGARRAEIARRLGEVERALEAPAPAGAARAGSRAGALALALQRVTGFCTAARALRTLDDHEAPCAEYAEFLAQLALYREGLARLCRGLGAAGAVEECAEPAARPRSWSAASTTCSAVSANSSEDEATALRPRSCSTASTTCSASSSEGEVGAPSDCDDADPAWQSRTRTWLTWGPFSIHPGMADMIHLF</sequence>
<accession>A0ABN9S1M3</accession>
<feature type="signal peptide" evidence="2">
    <location>
        <begin position="1"/>
        <end position="21"/>
    </location>
</feature>
<reference evidence="3" key="1">
    <citation type="submission" date="2023-10" db="EMBL/GenBank/DDBJ databases">
        <authorList>
            <person name="Chen Y."/>
            <person name="Shah S."/>
            <person name="Dougan E. K."/>
            <person name="Thang M."/>
            <person name="Chan C."/>
        </authorList>
    </citation>
    <scope>NUCLEOTIDE SEQUENCE [LARGE SCALE GENOMIC DNA]</scope>
</reference>
<feature type="chain" id="PRO_5045587930" evidence="2">
    <location>
        <begin position="22"/>
        <end position="382"/>
    </location>
</feature>
<evidence type="ECO:0000313" key="4">
    <source>
        <dbReference type="Proteomes" id="UP001189429"/>
    </source>
</evidence>
<evidence type="ECO:0000313" key="3">
    <source>
        <dbReference type="EMBL" id="CAK0824800.1"/>
    </source>
</evidence>
<keyword evidence="4" id="KW-1185">Reference proteome</keyword>
<gene>
    <name evidence="3" type="ORF">PCOR1329_LOCUS25099</name>
</gene>
<dbReference type="EMBL" id="CAUYUJ010008735">
    <property type="protein sequence ID" value="CAK0824800.1"/>
    <property type="molecule type" value="Genomic_DNA"/>
</dbReference>
<comment type="caution">
    <text evidence="3">The sequence shown here is derived from an EMBL/GenBank/DDBJ whole genome shotgun (WGS) entry which is preliminary data.</text>
</comment>
<protein>
    <submittedName>
        <fullName evidence="3">Uncharacterized protein</fullName>
    </submittedName>
</protein>
<evidence type="ECO:0000256" key="1">
    <source>
        <dbReference type="SAM" id="MobiDB-lite"/>
    </source>
</evidence>
<evidence type="ECO:0000256" key="2">
    <source>
        <dbReference type="SAM" id="SignalP"/>
    </source>
</evidence>
<name>A0ABN9S1M3_9DINO</name>
<organism evidence="3 4">
    <name type="scientific">Prorocentrum cordatum</name>
    <dbReference type="NCBI Taxonomy" id="2364126"/>
    <lineage>
        <taxon>Eukaryota</taxon>
        <taxon>Sar</taxon>
        <taxon>Alveolata</taxon>
        <taxon>Dinophyceae</taxon>
        <taxon>Prorocentrales</taxon>
        <taxon>Prorocentraceae</taxon>
        <taxon>Prorocentrum</taxon>
    </lineage>
</organism>
<keyword evidence="2" id="KW-0732">Signal</keyword>